<name>A0A6P1VM39_9BACT</name>
<dbReference type="SUPFAM" id="SSF49299">
    <property type="entry name" value="PKD domain"/>
    <property type="match status" value="1"/>
</dbReference>
<evidence type="ECO:0000313" key="4">
    <source>
        <dbReference type="Proteomes" id="UP000464577"/>
    </source>
</evidence>
<dbReference type="SUPFAM" id="SSF49313">
    <property type="entry name" value="Cadherin-like"/>
    <property type="match status" value="1"/>
</dbReference>
<dbReference type="Pfam" id="PF07995">
    <property type="entry name" value="GSDH"/>
    <property type="match status" value="1"/>
</dbReference>
<dbReference type="SUPFAM" id="SSF50952">
    <property type="entry name" value="Soluble quinoprotein glucose dehydrogenase"/>
    <property type="match status" value="1"/>
</dbReference>
<keyword evidence="4" id="KW-1185">Reference proteome</keyword>
<sequence length="996" mass="108513">MTIPHFYMLHSLGYHRFIRELSTFSWLLALIIGLSLTNTCLFAQLPSGFSKNVVQEDYTTPIGMNFSRTGNQFFVWEKKGLLWVSTWNGTSYVRQATPVLDIQEEVGDWNDFGLHSICFDPNYETNGLIYLFYQVDLHYLLYYGTPQYSSTANLYRHATISRVTRYHLQNSGGNLTTDYNSRHVLLGESITTGVPVTYESHAGGTLLFGRDGTLLLATGDGGHHEGVDVGNRSDTFFQESLDYNMMRANENVGAMRSQMVNSMCGKILRLDPATGNGVSSNPFYDPANPRSPQSRVWTLGLRNPYRMVLQDSTGSTTASDGNPGTLLIADVGWYKIEDFHIVDKAGLNCGWPVYEGLEPTISYNGTNVPNLDEPGQPTFESLCVQPTSFIDDPNPALRRFTHSRPALDYSHGPNAITRVPAFNGTTPITRIIGTTGAPAGTSFYGYCAIGGVYYTGNQFPADYKNTYFLTDHSMGWIKNLELHDEGDHKIHEVRDFAPYSFETGIVDMKMNPRDGSIYYVQILGTISRISYGGNQPPVASASSNVTYGPSPLNVQFTGSNSVDPEGLPLTYLWNFGDGTTSTVANPTHVFSNTAVQKFTVSLTVTDNQGQQSIPKVIIISVNNTPPAVQITNPAPGTLYTMSQPTSYTVQANVTDTDLSGLTYEWQVKLQHNNHTHPEPILTGSSPVITVSPVGCSPNETYSYLLSVKVTDNGGLTATQSVTLYPDCNSASSLVTHVTATRQLSAVQVSWINPELLFDEILVAAREGTGFTDVPNGTSYTAVASFTGNGSPIEGGKVVYRGTGTSVTVTNLNPLVQYYFRVYTRVGNTWNGGVEVSAIPNLPPTAPSQIVQTILPNQPFSYTVAAFTDPESQTLAYSAINLPAWLTFNETTRVLSGTATAANTYVFTIVATDPGSLTASTTVTINTGVCTMFTLKTGNWNDPTVWSCNRIPNSTDAVQLNHIVSIPNQITASASKVTFSSGIKLLVGTNAKLKLSQ</sequence>
<dbReference type="Proteomes" id="UP000464577">
    <property type="component" value="Chromosome"/>
</dbReference>
<evidence type="ECO:0000259" key="2">
    <source>
        <dbReference type="PROSITE" id="PS50093"/>
    </source>
</evidence>
<gene>
    <name evidence="3" type="ORF">GJR95_01280</name>
</gene>
<dbReference type="Pfam" id="PF18911">
    <property type="entry name" value="PKD_4"/>
    <property type="match status" value="1"/>
</dbReference>
<feature type="domain" description="PKD" evidence="2">
    <location>
        <begin position="537"/>
        <end position="603"/>
    </location>
</feature>
<dbReference type="InterPro" id="IPR006644">
    <property type="entry name" value="Cadg"/>
</dbReference>
<evidence type="ECO:0000256" key="1">
    <source>
        <dbReference type="SAM" id="Phobius"/>
    </source>
</evidence>
<dbReference type="SMART" id="SM00736">
    <property type="entry name" value="CADG"/>
    <property type="match status" value="1"/>
</dbReference>
<dbReference type="EMBL" id="CP045997">
    <property type="protein sequence ID" value="QHV93745.1"/>
    <property type="molecule type" value="Genomic_DNA"/>
</dbReference>
<dbReference type="PROSITE" id="PS50093">
    <property type="entry name" value="PKD"/>
    <property type="match status" value="1"/>
</dbReference>
<dbReference type="InterPro" id="IPR012938">
    <property type="entry name" value="Glc/Sorbosone_DH"/>
</dbReference>
<dbReference type="CDD" id="cd00146">
    <property type="entry name" value="PKD"/>
    <property type="match status" value="1"/>
</dbReference>
<dbReference type="InterPro" id="IPR000601">
    <property type="entry name" value="PKD_dom"/>
</dbReference>
<dbReference type="Pfam" id="PF05345">
    <property type="entry name" value="He_PIG"/>
    <property type="match status" value="1"/>
</dbReference>
<keyword evidence="1" id="KW-0472">Membrane</keyword>
<dbReference type="InterPro" id="IPR035986">
    <property type="entry name" value="PKD_dom_sf"/>
</dbReference>
<dbReference type="Gene3D" id="2.60.40.10">
    <property type="entry name" value="Immunoglobulins"/>
    <property type="match status" value="4"/>
</dbReference>
<keyword evidence="1" id="KW-0812">Transmembrane</keyword>
<dbReference type="InterPro" id="IPR022409">
    <property type="entry name" value="PKD/Chitinase_dom"/>
</dbReference>
<keyword evidence="1" id="KW-1133">Transmembrane helix</keyword>
<dbReference type="InterPro" id="IPR013783">
    <property type="entry name" value="Ig-like_fold"/>
</dbReference>
<reference evidence="3 4" key="1">
    <citation type="submission" date="2019-11" db="EMBL/GenBank/DDBJ databases">
        <title>Spirosoma endbachense sp. nov., isolated from a natural salt meadow.</title>
        <authorList>
            <person name="Rojas J."/>
            <person name="Ambika Manirajan B."/>
            <person name="Ratering S."/>
            <person name="Suarez C."/>
            <person name="Geissler-Plaum R."/>
            <person name="Schnell S."/>
        </authorList>
    </citation>
    <scope>NUCLEOTIDE SEQUENCE [LARGE SCALE GENOMIC DNA]</scope>
    <source>
        <strain evidence="3 4">I-24</strain>
    </source>
</reference>
<dbReference type="InterPro" id="IPR011041">
    <property type="entry name" value="Quinoprot_gluc/sorb_DH_b-prop"/>
</dbReference>
<accession>A0A6P1VM39</accession>
<dbReference type="InterPro" id="IPR015919">
    <property type="entry name" value="Cadherin-like_sf"/>
</dbReference>
<dbReference type="KEGG" id="senf:GJR95_01280"/>
<dbReference type="Gene3D" id="2.120.10.30">
    <property type="entry name" value="TolB, C-terminal domain"/>
    <property type="match status" value="1"/>
</dbReference>
<organism evidence="3 4">
    <name type="scientific">Spirosoma endbachense</name>
    <dbReference type="NCBI Taxonomy" id="2666025"/>
    <lineage>
        <taxon>Bacteria</taxon>
        <taxon>Pseudomonadati</taxon>
        <taxon>Bacteroidota</taxon>
        <taxon>Cytophagia</taxon>
        <taxon>Cytophagales</taxon>
        <taxon>Cytophagaceae</taxon>
        <taxon>Spirosoma</taxon>
    </lineage>
</organism>
<dbReference type="AlphaFoldDB" id="A0A6P1VM39"/>
<dbReference type="PANTHER" id="PTHR19328">
    <property type="entry name" value="HEDGEHOG-INTERACTING PROTEIN"/>
    <property type="match status" value="1"/>
</dbReference>
<proteinExistence type="predicted"/>
<evidence type="ECO:0000313" key="3">
    <source>
        <dbReference type="EMBL" id="QHV93745.1"/>
    </source>
</evidence>
<dbReference type="SMART" id="SM00089">
    <property type="entry name" value="PKD"/>
    <property type="match status" value="2"/>
</dbReference>
<dbReference type="GO" id="GO:0016020">
    <property type="term" value="C:membrane"/>
    <property type="evidence" value="ECO:0007669"/>
    <property type="project" value="InterPro"/>
</dbReference>
<dbReference type="InterPro" id="IPR011042">
    <property type="entry name" value="6-blade_b-propeller_TolB-like"/>
</dbReference>
<dbReference type="GO" id="GO:0005509">
    <property type="term" value="F:calcium ion binding"/>
    <property type="evidence" value="ECO:0007669"/>
    <property type="project" value="InterPro"/>
</dbReference>
<feature type="transmembrane region" description="Helical" evidence="1">
    <location>
        <begin position="21"/>
        <end position="45"/>
    </location>
</feature>
<protein>
    <submittedName>
        <fullName evidence="3">PKD domain-containing protein</fullName>
    </submittedName>
</protein>
<dbReference type="PANTHER" id="PTHR19328:SF13">
    <property type="entry name" value="HIPL1 PROTEIN"/>
    <property type="match status" value="1"/>
</dbReference>